<comment type="caution">
    <text evidence="2">The sequence shown here is derived from an EMBL/GenBank/DDBJ whole genome shotgun (WGS) entry which is preliminary data.</text>
</comment>
<sequence>SMGGDVSALVPEPIARRMQDRRTAPPAGDGHLDQTE</sequence>
<name>A0A0F9ABF0_9ZZZZ</name>
<dbReference type="AlphaFoldDB" id="A0A0F9ABF0"/>
<feature type="compositionally biased region" description="Basic and acidic residues" evidence="1">
    <location>
        <begin position="14"/>
        <end position="23"/>
    </location>
</feature>
<gene>
    <name evidence="2" type="ORF">LCGC14_2869920</name>
</gene>
<dbReference type="EMBL" id="LAZR01055687">
    <property type="protein sequence ID" value="KKK75819.1"/>
    <property type="molecule type" value="Genomic_DNA"/>
</dbReference>
<evidence type="ECO:0000313" key="2">
    <source>
        <dbReference type="EMBL" id="KKK75819.1"/>
    </source>
</evidence>
<reference evidence="2" key="1">
    <citation type="journal article" date="2015" name="Nature">
        <title>Complex archaea that bridge the gap between prokaryotes and eukaryotes.</title>
        <authorList>
            <person name="Spang A."/>
            <person name="Saw J.H."/>
            <person name="Jorgensen S.L."/>
            <person name="Zaremba-Niedzwiedzka K."/>
            <person name="Martijn J."/>
            <person name="Lind A.E."/>
            <person name="van Eijk R."/>
            <person name="Schleper C."/>
            <person name="Guy L."/>
            <person name="Ettema T.J."/>
        </authorList>
    </citation>
    <scope>NUCLEOTIDE SEQUENCE</scope>
</reference>
<accession>A0A0F9ABF0</accession>
<evidence type="ECO:0000256" key="1">
    <source>
        <dbReference type="SAM" id="MobiDB-lite"/>
    </source>
</evidence>
<organism evidence="2">
    <name type="scientific">marine sediment metagenome</name>
    <dbReference type="NCBI Taxonomy" id="412755"/>
    <lineage>
        <taxon>unclassified sequences</taxon>
        <taxon>metagenomes</taxon>
        <taxon>ecological metagenomes</taxon>
    </lineage>
</organism>
<feature type="region of interest" description="Disordered" evidence="1">
    <location>
        <begin position="1"/>
        <end position="36"/>
    </location>
</feature>
<protein>
    <submittedName>
        <fullName evidence="2">Uncharacterized protein</fullName>
    </submittedName>
</protein>
<proteinExistence type="predicted"/>
<feature type="non-terminal residue" evidence="2">
    <location>
        <position position="1"/>
    </location>
</feature>